<feature type="modified residue" description="4-aspartylphosphate" evidence="5">
    <location>
        <position position="64"/>
    </location>
</feature>
<dbReference type="GO" id="GO:0006355">
    <property type="term" value="P:regulation of DNA-templated transcription"/>
    <property type="evidence" value="ECO:0007669"/>
    <property type="project" value="TreeGrafter"/>
</dbReference>
<dbReference type="GO" id="GO:0000156">
    <property type="term" value="F:phosphorelay response regulator activity"/>
    <property type="evidence" value="ECO:0007669"/>
    <property type="project" value="TreeGrafter"/>
</dbReference>
<evidence type="ECO:0000313" key="7">
    <source>
        <dbReference type="EMBL" id="MBI5170720.1"/>
    </source>
</evidence>
<dbReference type="GO" id="GO:0000976">
    <property type="term" value="F:transcription cis-regulatory region binding"/>
    <property type="evidence" value="ECO:0007669"/>
    <property type="project" value="TreeGrafter"/>
</dbReference>
<evidence type="ECO:0000259" key="6">
    <source>
        <dbReference type="PROSITE" id="PS50110"/>
    </source>
</evidence>
<keyword evidence="4" id="KW-0804">Transcription</keyword>
<gene>
    <name evidence="7" type="ORF">HZA61_14620</name>
</gene>
<protein>
    <submittedName>
        <fullName evidence="7">Response regulator</fullName>
    </submittedName>
</protein>
<dbReference type="CDD" id="cd17574">
    <property type="entry name" value="REC_OmpR"/>
    <property type="match status" value="1"/>
</dbReference>
<dbReference type="Pfam" id="PF00072">
    <property type="entry name" value="Response_reg"/>
    <property type="match status" value="1"/>
</dbReference>
<dbReference type="PROSITE" id="PS50110">
    <property type="entry name" value="RESPONSE_REGULATORY"/>
    <property type="match status" value="1"/>
</dbReference>
<dbReference type="GO" id="GO:0005829">
    <property type="term" value="C:cytosol"/>
    <property type="evidence" value="ECO:0007669"/>
    <property type="project" value="TreeGrafter"/>
</dbReference>
<reference evidence="7" key="1">
    <citation type="submission" date="2020-07" db="EMBL/GenBank/DDBJ databases">
        <title>Huge and variable diversity of episymbiotic CPR bacteria and DPANN archaea in groundwater ecosystems.</title>
        <authorList>
            <person name="He C.Y."/>
            <person name="Keren R."/>
            <person name="Whittaker M."/>
            <person name="Farag I.F."/>
            <person name="Doudna J."/>
            <person name="Cate J.H.D."/>
            <person name="Banfield J.F."/>
        </authorList>
    </citation>
    <scope>NUCLEOTIDE SEQUENCE</scope>
    <source>
        <strain evidence="7">NC_groundwater_1813_Pr3_B-0.1um_71_17</strain>
    </source>
</reference>
<dbReference type="InterPro" id="IPR039420">
    <property type="entry name" value="WalR-like"/>
</dbReference>
<dbReference type="EMBL" id="JACRIW010000104">
    <property type="protein sequence ID" value="MBI5170720.1"/>
    <property type="molecule type" value="Genomic_DNA"/>
</dbReference>
<name>A0A933SG64_UNCEI</name>
<sequence length="218" mass="24136">MNPVGEALWPPIDRVMIADDERTVRMTLTHGLEKAGFDVTSVEDGHAALAMMTSDSPPQVLLLDWSMPGLTGPELCRWVRSQPVLASCYVILVTARDTTEDMLEGMEAGADDFIRKPFQIAEVVARARAGRRLASMQAALNARLVELEAALAEVRNLRGLIPICAHCHSIRSSGEHWQKLEAYIEQHSEATFSHSICDACMDKYYPEEPEDGLEEKSA</sequence>
<proteinExistence type="predicted"/>
<feature type="domain" description="Response regulatory" evidence="6">
    <location>
        <begin position="14"/>
        <end position="131"/>
    </location>
</feature>
<evidence type="ECO:0000256" key="5">
    <source>
        <dbReference type="PROSITE-ProRule" id="PRU00169"/>
    </source>
</evidence>
<dbReference type="Gene3D" id="3.40.50.2300">
    <property type="match status" value="1"/>
</dbReference>
<dbReference type="PANTHER" id="PTHR48111">
    <property type="entry name" value="REGULATOR OF RPOS"/>
    <property type="match status" value="1"/>
</dbReference>
<keyword evidence="1 5" id="KW-0597">Phosphoprotein</keyword>
<keyword evidence="2" id="KW-0805">Transcription regulation</keyword>
<evidence type="ECO:0000256" key="4">
    <source>
        <dbReference type="ARBA" id="ARBA00023163"/>
    </source>
</evidence>
<dbReference type="SUPFAM" id="SSF52172">
    <property type="entry name" value="CheY-like"/>
    <property type="match status" value="1"/>
</dbReference>
<dbReference type="GO" id="GO:0032993">
    <property type="term" value="C:protein-DNA complex"/>
    <property type="evidence" value="ECO:0007669"/>
    <property type="project" value="TreeGrafter"/>
</dbReference>
<evidence type="ECO:0000256" key="1">
    <source>
        <dbReference type="ARBA" id="ARBA00022553"/>
    </source>
</evidence>
<dbReference type="SMART" id="SM00448">
    <property type="entry name" value="REC"/>
    <property type="match status" value="1"/>
</dbReference>
<dbReference type="PANTHER" id="PTHR48111:SF4">
    <property type="entry name" value="DNA-BINDING DUAL TRANSCRIPTIONAL REGULATOR OMPR"/>
    <property type="match status" value="1"/>
</dbReference>
<organism evidence="7 8">
    <name type="scientific">Eiseniibacteriota bacterium</name>
    <dbReference type="NCBI Taxonomy" id="2212470"/>
    <lineage>
        <taxon>Bacteria</taxon>
        <taxon>Candidatus Eiseniibacteriota</taxon>
    </lineage>
</organism>
<dbReference type="InterPro" id="IPR001789">
    <property type="entry name" value="Sig_transdc_resp-reg_receiver"/>
</dbReference>
<evidence type="ECO:0000313" key="8">
    <source>
        <dbReference type="Proteomes" id="UP000696931"/>
    </source>
</evidence>
<evidence type="ECO:0000256" key="2">
    <source>
        <dbReference type="ARBA" id="ARBA00023015"/>
    </source>
</evidence>
<comment type="caution">
    <text evidence="7">The sequence shown here is derived from an EMBL/GenBank/DDBJ whole genome shotgun (WGS) entry which is preliminary data.</text>
</comment>
<dbReference type="Proteomes" id="UP000696931">
    <property type="component" value="Unassembled WGS sequence"/>
</dbReference>
<dbReference type="AlphaFoldDB" id="A0A933SG64"/>
<keyword evidence="3" id="KW-0238">DNA-binding</keyword>
<accession>A0A933SG64</accession>
<evidence type="ECO:0000256" key="3">
    <source>
        <dbReference type="ARBA" id="ARBA00023125"/>
    </source>
</evidence>
<dbReference type="InterPro" id="IPR011006">
    <property type="entry name" value="CheY-like_superfamily"/>
</dbReference>